<comment type="caution">
    <text evidence="7">The sequence shown here is derived from an EMBL/GenBank/DDBJ whole genome shotgun (WGS) entry which is preliminary data.</text>
</comment>
<dbReference type="Gene3D" id="1.10.8.60">
    <property type="match status" value="1"/>
</dbReference>
<dbReference type="SMART" id="SM00382">
    <property type="entry name" value="AAA"/>
    <property type="match status" value="1"/>
</dbReference>
<evidence type="ECO:0000313" key="8">
    <source>
        <dbReference type="Proteomes" id="UP000787472"/>
    </source>
</evidence>
<dbReference type="InterPro" id="IPR009057">
    <property type="entry name" value="Homeodomain-like_sf"/>
</dbReference>
<dbReference type="PROSITE" id="PS00688">
    <property type="entry name" value="SIGMA54_INTERACT_3"/>
    <property type="match status" value="1"/>
</dbReference>
<dbReference type="InterPro" id="IPR025944">
    <property type="entry name" value="Sigma_54_int_dom_CS"/>
</dbReference>
<dbReference type="Proteomes" id="UP000787472">
    <property type="component" value="Unassembled WGS sequence"/>
</dbReference>
<sequence length="471" mass="53205">MDTTKRHIWHLGYLTDTDTEDLHAAFPDWFIESVQLPSKERITLPNGDHSIGLLHLNANLSPEQIETLSKTLKDNTHFPWLALADKESLNKTGIQQLITDYTIDYHTLPLDHKRLAHAAGHALGMSDLRRDLLRQRSHTTSHKKDSTLIGSSPAIQDVKTAIHRAADTDAPVLITGESGTGKELVARELHQKSSRKNGPFIAVNCGAIPHALIQSELFGHEKGAFTNASQRRIGKVEAAHQGTLFLDELGELPLNQQINFLRFLQDGVIQRVGGRQNIFVDIRIIAATNVDLVEAIEKQTFRQDLYYRINVLGIHMPPLRDRGDDSATLADYFLQEFKQKQTRNFHFSPAALKAIHRHYWPGNIRELKNRVFKAVMMSECNEISDVDLGLENLSLEEKSLTLFKAREKAEADIIKSSLDYTQNNISEASRLLKISRPTLYKLIARHNIQAKEPPMHAKQKSTPSLDSRSRC</sequence>
<evidence type="ECO:0000256" key="4">
    <source>
        <dbReference type="ARBA" id="ARBA00023163"/>
    </source>
</evidence>
<evidence type="ECO:0000256" key="3">
    <source>
        <dbReference type="ARBA" id="ARBA00023015"/>
    </source>
</evidence>
<keyword evidence="2" id="KW-0067">ATP-binding</keyword>
<dbReference type="SUPFAM" id="SSF52540">
    <property type="entry name" value="P-loop containing nucleoside triphosphate hydrolases"/>
    <property type="match status" value="1"/>
</dbReference>
<dbReference type="Gene3D" id="3.40.50.300">
    <property type="entry name" value="P-loop containing nucleotide triphosphate hydrolases"/>
    <property type="match status" value="1"/>
</dbReference>
<dbReference type="InterPro" id="IPR045343">
    <property type="entry name" value="VpsR"/>
</dbReference>
<dbReference type="InterPro" id="IPR058031">
    <property type="entry name" value="AAA_lid_NorR"/>
</dbReference>
<dbReference type="InterPro" id="IPR002197">
    <property type="entry name" value="HTH_Fis"/>
</dbReference>
<name>A0A9E5JTI9_9GAMM</name>
<dbReference type="GO" id="GO:0005524">
    <property type="term" value="F:ATP binding"/>
    <property type="evidence" value="ECO:0007669"/>
    <property type="project" value="UniProtKB-KW"/>
</dbReference>
<dbReference type="Pfam" id="PF02954">
    <property type="entry name" value="HTH_8"/>
    <property type="match status" value="1"/>
</dbReference>
<protein>
    <submittedName>
        <fullName evidence="7">Sigma-54-dependent Fis family transcriptional regulator</fullName>
    </submittedName>
</protein>
<accession>A0A9E5JTI9</accession>
<dbReference type="Pfam" id="PF20161">
    <property type="entry name" value="VpsR"/>
    <property type="match status" value="1"/>
</dbReference>
<feature type="domain" description="Sigma-54 factor interaction" evidence="6">
    <location>
        <begin position="148"/>
        <end position="376"/>
    </location>
</feature>
<dbReference type="InterPro" id="IPR002078">
    <property type="entry name" value="Sigma_54_int"/>
</dbReference>
<proteinExistence type="predicted"/>
<dbReference type="AlphaFoldDB" id="A0A9E5JTI9"/>
<dbReference type="InterPro" id="IPR027417">
    <property type="entry name" value="P-loop_NTPase"/>
</dbReference>
<keyword evidence="3" id="KW-0805">Transcription regulation</keyword>
<dbReference type="Gene3D" id="1.10.10.60">
    <property type="entry name" value="Homeodomain-like"/>
    <property type="match status" value="1"/>
</dbReference>
<dbReference type="CDD" id="cd00009">
    <property type="entry name" value="AAA"/>
    <property type="match status" value="1"/>
</dbReference>
<evidence type="ECO:0000256" key="2">
    <source>
        <dbReference type="ARBA" id="ARBA00022840"/>
    </source>
</evidence>
<dbReference type="InterPro" id="IPR003593">
    <property type="entry name" value="AAA+_ATPase"/>
</dbReference>
<evidence type="ECO:0000259" key="6">
    <source>
        <dbReference type="PROSITE" id="PS50045"/>
    </source>
</evidence>
<evidence type="ECO:0000313" key="7">
    <source>
        <dbReference type="EMBL" id="NHO66558.1"/>
    </source>
</evidence>
<dbReference type="GO" id="GO:0043565">
    <property type="term" value="F:sequence-specific DNA binding"/>
    <property type="evidence" value="ECO:0007669"/>
    <property type="project" value="InterPro"/>
</dbReference>
<reference evidence="7" key="1">
    <citation type="submission" date="2020-03" db="EMBL/GenBank/DDBJ databases">
        <authorList>
            <person name="Guo F."/>
        </authorList>
    </citation>
    <scope>NUCLEOTIDE SEQUENCE</scope>
    <source>
        <strain evidence="7">JCM 30134</strain>
    </source>
</reference>
<dbReference type="Pfam" id="PF25601">
    <property type="entry name" value="AAA_lid_14"/>
    <property type="match status" value="1"/>
</dbReference>
<dbReference type="PROSITE" id="PS00675">
    <property type="entry name" value="SIGMA54_INTERACT_1"/>
    <property type="match status" value="1"/>
</dbReference>
<feature type="region of interest" description="Disordered" evidence="5">
    <location>
        <begin position="450"/>
        <end position="471"/>
    </location>
</feature>
<evidence type="ECO:0000256" key="5">
    <source>
        <dbReference type="SAM" id="MobiDB-lite"/>
    </source>
</evidence>
<dbReference type="FunFam" id="3.40.50.300:FF:000006">
    <property type="entry name" value="DNA-binding transcriptional regulator NtrC"/>
    <property type="match status" value="1"/>
</dbReference>
<dbReference type="GO" id="GO:0006355">
    <property type="term" value="P:regulation of DNA-templated transcription"/>
    <property type="evidence" value="ECO:0007669"/>
    <property type="project" value="InterPro"/>
</dbReference>
<dbReference type="EMBL" id="JAAONZ010000010">
    <property type="protein sequence ID" value="NHO66558.1"/>
    <property type="molecule type" value="Genomic_DNA"/>
</dbReference>
<dbReference type="Pfam" id="PF00158">
    <property type="entry name" value="Sigma54_activat"/>
    <property type="match status" value="1"/>
</dbReference>
<dbReference type="PANTHER" id="PTHR32071:SF120">
    <property type="entry name" value="TRANSCRIPTIONAL REGULATOR-RELATED"/>
    <property type="match status" value="1"/>
</dbReference>
<keyword evidence="1" id="KW-0547">Nucleotide-binding</keyword>
<organism evidence="7 8">
    <name type="scientific">Pseudomaricurvus hydrocarbonicus</name>
    <dbReference type="NCBI Taxonomy" id="1470433"/>
    <lineage>
        <taxon>Bacteria</taxon>
        <taxon>Pseudomonadati</taxon>
        <taxon>Pseudomonadota</taxon>
        <taxon>Gammaproteobacteria</taxon>
        <taxon>Cellvibrionales</taxon>
        <taxon>Cellvibrionaceae</taxon>
        <taxon>Pseudomaricurvus</taxon>
    </lineage>
</organism>
<dbReference type="PANTHER" id="PTHR32071">
    <property type="entry name" value="TRANSCRIPTIONAL REGULATORY PROTEIN"/>
    <property type="match status" value="1"/>
</dbReference>
<dbReference type="InterPro" id="IPR025662">
    <property type="entry name" value="Sigma_54_int_dom_ATP-bd_1"/>
</dbReference>
<keyword evidence="4" id="KW-0804">Transcription</keyword>
<dbReference type="PROSITE" id="PS50045">
    <property type="entry name" value="SIGMA54_INTERACT_4"/>
    <property type="match status" value="1"/>
</dbReference>
<keyword evidence="8" id="KW-1185">Reference proteome</keyword>
<evidence type="ECO:0000256" key="1">
    <source>
        <dbReference type="ARBA" id="ARBA00022741"/>
    </source>
</evidence>
<dbReference type="RefSeq" id="WP_167187627.1">
    <property type="nucleotide sequence ID" value="NZ_JAAONZ010000010.1"/>
</dbReference>
<dbReference type="SUPFAM" id="SSF46689">
    <property type="entry name" value="Homeodomain-like"/>
    <property type="match status" value="1"/>
</dbReference>
<feature type="compositionally biased region" description="Polar residues" evidence="5">
    <location>
        <begin position="460"/>
        <end position="471"/>
    </location>
</feature>
<gene>
    <name evidence="7" type="ORF">G8770_13495</name>
</gene>